<accession>A0A7J9G777</accession>
<gene>
    <name evidence="1" type="ORF">Gohar_017608</name>
</gene>
<dbReference type="AlphaFoldDB" id="A0A7J9G777"/>
<name>A0A7J9G777_9ROSI</name>
<comment type="caution">
    <text evidence="1">The sequence shown here is derived from an EMBL/GenBank/DDBJ whole genome shotgun (WGS) entry which is preliminary data.</text>
</comment>
<dbReference type="EMBL" id="JABFAD010000002">
    <property type="protein sequence ID" value="MBA0793188.1"/>
    <property type="molecule type" value="Genomic_DNA"/>
</dbReference>
<proteinExistence type="predicted"/>
<keyword evidence="2" id="KW-1185">Reference proteome</keyword>
<dbReference type="Proteomes" id="UP000593560">
    <property type="component" value="Unassembled WGS sequence"/>
</dbReference>
<evidence type="ECO:0000313" key="1">
    <source>
        <dbReference type="EMBL" id="MBA0793188.1"/>
    </source>
</evidence>
<protein>
    <submittedName>
        <fullName evidence="1">Uncharacterized protein</fullName>
    </submittedName>
</protein>
<reference evidence="1 2" key="1">
    <citation type="journal article" date="2019" name="Genome Biol. Evol.">
        <title>Insights into the evolution of the New World diploid cottons (Gossypium, subgenus Houzingenia) based on genome sequencing.</title>
        <authorList>
            <person name="Grover C.E."/>
            <person name="Arick M.A. 2nd"/>
            <person name="Thrash A."/>
            <person name="Conover J.L."/>
            <person name="Sanders W.S."/>
            <person name="Peterson D.G."/>
            <person name="Frelichowski J.E."/>
            <person name="Scheffler J.A."/>
            <person name="Scheffler B.E."/>
            <person name="Wendel J.F."/>
        </authorList>
    </citation>
    <scope>NUCLEOTIDE SEQUENCE [LARGE SCALE GENOMIC DNA]</scope>
    <source>
        <strain evidence="1">0</strain>
        <tissue evidence="1">Leaf</tissue>
    </source>
</reference>
<sequence>MISPLPFQFFVFFFLLIFNDVTWEYGFCWVVFRNGEIVACFNQGRYFISYVCSC</sequence>
<organism evidence="1 2">
    <name type="scientific">Gossypium harknessii</name>
    <dbReference type="NCBI Taxonomy" id="34285"/>
    <lineage>
        <taxon>Eukaryota</taxon>
        <taxon>Viridiplantae</taxon>
        <taxon>Streptophyta</taxon>
        <taxon>Embryophyta</taxon>
        <taxon>Tracheophyta</taxon>
        <taxon>Spermatophyta</taxon>
        <taxon>Magnoliopsida</taxon>
        <taxon>eudicotyledons</taxon>
        <taxon>Gunneridae</taxon>
        <taxon>Pentapetalae</taxon>
        <taxon>rosids</taxon>
        <taxon>malvids</taxon>
        <taxon>Malvales</taxon>
        <taxon>Malvaceae</taxon>
        <taxon>Malvoideae</taxon>
        <taxon>Gossypium</taxon>
    </lineage>
</organism>
<evidence type="ECO:0000313" key="2">
    <source>
        <dbReference type="Proteomes" id="UP000593560"/>
    </source>
</evidence>